<dbReference type="EMBL" id="SWJQ01001058">
    <property type="protein sequence ID" value="TRZ09511.1"/>
    <property type="molecule type" value="Genomic_DNA"/>
</dbReference>
<evidence type="ECO:0000313" key="1">
    <source>
        <dbReference type="EMBL" id="TRZ09511.1"/>
    </source>
</evidence>
<sequence>MVRQDAIQKDLDKLEEWIHSNLMRFNKTKCEVLDLGWSKPWFQHSLWDEQMENNPRQKDLEVLVEERLDMTQPRALTAQKAKYVLGSIQSTVGSRAWEGILPLCSALLRPTCRAASALGSQHRKDMDMLGKVQRRPPS</sequence>
<proteinExistence type="predicted"/>
<name>A0A8K1LD67_9PASS</name>
<dbReference type="Proteomes" id="UP000796761">
    <property type="component" value="Unassembled WGS sequence"/>
</dbReference>
<organism evidence="1 2">
    <name type="scientific">Zosterops borbonicus</name>
    <dbReference type="NCBI Taxonomy" id="364589"/>
    <lineage>
        <taxon>Eukaryota</taxon>
        <taxon>Metazoa</taxon>
        <taxon>Chordata</taxon>
        <taxon>Craniata</taxon>
        <taxon>Vertebrata</taxon>
        <taxon>Euteleostomi</taxon>
        <taxon>Archelosauria</taxon>
        <taxon>Archosauria</taxon>
        <taxon>Dinosauria</taxon>
        <taxon>Saurischia</taxon>
        <taxon>Theropoda</taxon>
        <taxon>Coelurosauria</taxon>
        <taxon>Aves</taxon>
        <taxon>Neognathae</taxon>
        <taxon>Neoaves</taxon>
        <taxon>Telluraves</taxon>
        <taxon>Australaves</taxon>
        <taxon>Passeriformes</taxon>
        <taxon>Sylvioidea</taxon>
        <taxon>Zosteropidae</taxon>
        <taxon>Zosterops</taxon>
    </lineage>
</organism>
<keyword evidence="2" id="KW-1185">Reference proteome</keyword>
<dbReference type="OrthoDB" id="9396613at2759"/>
<accession>A0A8K1LD67</accession>
<comment type="caution">
    <text evidence="1">The sequence shown here is derived from an EMBL/GenBank/DDBJ whole genome shotgun (WGS) entry which is preliminary data.</text>
</comment>
<dbReference type="AlphaFoldDB" id="A0A8K1LD67"/>
<gene>
    <name evidence="1" type="ORF">HGM15179_017594</name>
</gene>
<protein>
    <recommendedName>
        <fullName evidence="3">Rna-directed dna polymerase from mobile element jockey-like</fullName>
    </recommendedName>
</protein>
<dbReference type="PANTHER" id="PTHR33332">
    <property type="entry name" value="REVERSE TRANSCRIPTASE DOMAIN-CONTAINING PROTEIN"/>
    <property type="match status" value="1"/>
</dbReference>
<evidence type="ECO:0000313" key="2">
    <source>
        <dbReference type="Proteomes" id="UP000796761"/>
    </source>
</evidence>
<reference evidence="1" key="1">
    <citation type="submission" date="2019-04" db="EMBL/GenBank/DDBJ databases">
        <title>Genome assembly of Zosterops borbonicus 15179.</title>
        <authorList>
            <person name="Leroy T."/>
            <person name="Anselmetti Y."/>
            <person name="Tilak M.-K."/>
            <person name="Nabholz B."/>
        </authorList>
    </citation>
    <scope>NUCLEOTIDE SEQUENCE</scope>
    <source>
        <strain evidence="1">HGM_15179</strain>
        <tissue evidence="1">Muscle</tissue>
    </source>
</reference>
<evidence type="ECO:0008006" key="3">
    <source>
        <dbReference type="Google" id="ProtNLM"/>
    </source>
</evidence>